<proteinExistence type="predicted"/>
<organism evidence="1 2">
    <name type="scientific">Ureaplasma parvum serovar 3 (strain ATCC 27815 / 27 / NCTC 11736)</name>
    <dbReference type="NCBI Taxonomy" id="505682"/>
    <lineage>
        <taxon>Bacteria</taxon>
        <taxon>Bacillati</taxon>
        <taxon>Mycoplasmatota</taxon>
        <taxon>Mycoplasmoidales</taxon>
        <taxon>Mycoplasmoidaceae</taxon>
        <taxon>Ureaplasma</taxon>
    </lineage>
</organism>
<dbReference type="AlphaFoldDB" id="A0A2C9DY52"/>
<dbReference type="Pfam" id="PF14305">
    <property type="entry name" value="ATPgrasp_TupA"/>
    <property type="match status" value="1"/>
</dbReference>
<dbReference type="Proteomes" id="UP000002162">
    <property type="component" value="Chromosome"/>
</dbReference>
<dbReference type="SUPFAM" id="SSF56059">
    <property type="entry name" value="Glutathione synthetase ATP-binding domain-like"/>
    <property type="match status" value="1"/>
</dbReference>
<reference evidence="1 2" key="1">
    <citation type="submission" date="2008-02" db="EMBL/GenBank/DDBJ databases">
        <title>Genome sequence of Ureaplasma parvum serovar 3.</title>
        <authorList>
            <person name="Methe B.A."/>
            <person name="Glass J."/>
            <person name="Waites K."/>
            <person name="Shrivastava S."/>
        </authorList>
    </citation>
    <scope>NUCLEOTIDE SEQUENCE [LARGE SCALE GENOMIC DNA]</scope>
    <source>
        <strain evidence="2">ATCC 27815 / 27 / NCTC 11736</strain>
    </source>
</reference>
<dbReference type="HOGENOM" id="CLU_915116_0_0_14"/>
<protein>
    <submittedName>
        <fullName evidence="1">Uncharacterized protein</fullName>
    </submittedName>
</protein>
<dbReference type="EMBL" id="CP000942">
    <property type="protein sequence ID" value="ACA32811.1"/>
    <property type="molecule type" value="Genomic_DNA"/>
</dbReference>
<evidence type="ECO:0000313" key="2">
    <source>
        <dbReference type="Proteomes" id="UP000002162"/>
    </source>
</evidence>
<gene>
    <name evidence="1" type="ordered locus">UPA3_0613</name>
</gene>
<evidence type="ECO:0000313" key="1">
    <source>
        <dbReference type="EMBL" id="ACA32811.1"/>
    </source>
</evidence>
<sequence>MITDKLIKELNEITRLYYKNDRNQFKKSLINIWSKTMGYTPNLQDPKTYNEKLLYMYLNTDQSKILEIVDKISFKKWLIKHRLYQYQVPTLAIFNRQNQITLLDLNKFPKPYIIKLNNSTENEDLYIIRETTSQAELTQIITHFNNILLNKKINHPRNFYETWCYSQIKPQVLIEPLLGKQTLVADYKIFCFAQEQFCLYMNKDEIEKNNWNWDFLKSNIFDLKNNKSILNHEIINFDFSEIKDVCQKIYEVLKNDFKHFRIDFYYVDHRLYIGEITFNTSNAFFTFWDDPQWKQKDIEWGKYWK</sequence>
<accession>A0A2C9DY52</accession>
<dbReference type="KEGG" id="upa:UPA3_0613"/>
<name>A0A2C9DY52_UREP2</name>
<dbReference type="InterPro" id="IPR029465">
    <property type="entry name" value="ATPgrasp_TupA"/>
</dbReference>
<dbReference type="RefSeq" id="WP_006688475.1">
    <property type="nucleotide sequence ID" value="NC_010503.1"/>
</dbReference>
<dbReference type="GeneID" id="29672148"/>